<dbReference type="EMBL" id="RSCE01000003">
    <property type="protein sequence ID" value="RSH85060.1"/>
    <property type="molecule type" value="Genomic_DNA"/>
</dbReference>
<dbReference type="Proteomes" id="UP000279236">
    <property type="component" value="Unassembled WGS sequence"/>
</dbReference>
<gene>
    <name evidence="1" type="ORF">EHS24_006650</name>
</gene>
<comment type="caution">
    <text evidence="1">The sequence shown here is derived from an EMBL/GenBank/DDBJ whole genome shotgun (WGS) entry which is preliminary data.</text>
</comment>
<sequence>MAPQMAPQQIYVQNPGMVQAAPPANPDCAQYGHETRIGCCGLCGVVCCFPWSLIWLFGRRTVTCKRCDAKMPPQGVLG</sequence>
<evidence type="ECO:0000313" key="1">
    <source>
        <dbReference type="EMBL" id="RSH85060.1"/>
    </source>
</evidence>
<dbReference type="AlphaFoldDB" id="A0A427Y1X4"/>
<dbReference type="RefSeq" id="XP_028478508.1">
    <property type="nucleotide sequence ID" value="XM_028622056.1"/>
</dbReference>
<protein>
    <submittedName>
        <fullName evidence="1">Uncharacterized protein</fullName>
    </submittedName>
</protein>
<dbReference type="GeneID" id="39591193"/>
<proteinExistence type="predicted"/>
<evidence type="ECO:0000313" key="2">
    <source>
        <dbReference type="Proteomes" id="UP000279236"/>
    </source>
</evidence>
<name>A0A427Y1X4_9TREE</name>
<reference evidence="1 2" key="1">
    <citation type="submission" date="2018-11" db="EMBL/GenBank/DDBJ databases">
        <title>Genome sequence of Apiotrichum porosum DSM 27194.</title>
        <authorList>
            <person name="Aliyu H."/>
            <person name="Gorte O."/>
            <person name="Ochsenreither K."/>
        </authorList>
    </citation>
    <scope>NUCLEOTIDE SEQUENCE [LARGE SCALE GENOMIC DNA]</scope>
    <source>
        <strain evidence="1 2">DSM 27194</strain>
    </source>
</reference>
<accession>A0A427Y1X4</accession>
<keyword evidence="2" id="KW-1185">Reference proteome</keyword>
<organism evidence="1 2">
    <name type="scientific">Apiotrichum porosum</name>
    <dbReference type="NCBI Taxonomy" id="105984"/>
    <lineage>
        <taxon>Eukaryota</taxon>
        <taxon>Fungi</taxon>
        <taxon>Dikarya</taxon>
        <taxon>Basidiomycota</taxon>
        <taxon>Agaricomycotina</taxon>
        <taxon>Tremellomycetes</taxon>
        <taxon>Trichosporonales</taxon>
        <taxon>Trichosporonaceae</taxon>
        <taxon>Apiotrichum</taxon>
    </lineage>
</organism>